<name>A0A8S9FY96_BRACR</name>
<proteinExistence type="predicted"/>
<reference evidence="2" key="1">
    <citation type="submission" date="2019-12" db="EMBL/GenBank/DDBJ databases">
        <title>Genome sequencing and annotation of Brassica cretica.</title>
        <authorList>
            <person name="Studholme D.J."/>
            <person name="Sarris P.F."/>
        </authorList>
    </citation>
    <scope>NUCLEOTIDE SEQUENCE</scope>
    <source>
        <strain evidence="2">PFS-001/15</strain>
        <tissue evidence="2">Leaf</tissue>
    </source>
</reference>
<evidence type="ECO:0000313" key="2">
    <source>
        <dbReference type="EMBL" id="KAF2537969.1"/>
    </source>
</evidence>
<evidence type="ECO:0000313" key="3">
    <source>
        <dbReference type="Proteomes" id="UP000712281"/>
    </source>
</evidence>
<accession>A0A8S9FY96</accession>
<protein>
    <submittedName>
        <fullName evidence="2">Uncharacterized protein</fullName>
    </submittedName>
</protein>
<dbReference type="Proteomes" id="UP000712281">
    <property type="component" value="Unassembled WGS sequence"/>
</dbReference>
<sequence>MDRLRRSTQTKRSEGGVRKRLLRIDSSRRSHFASLRKEDIRNGIRVPKTEQAGMDRLRRSTQTKRSEGGVRKRLLRIDSSRRSHFASLRKEDIRNGISRLIFLL</sequence>
<dbReference type="AlphaFoldDB" id="A0A8S9FY96"/>
<gene>
    <name evidence="2" type="ORF">F2Q68_00022281</name>
</gene>
<evidence type="ECO:0000256" key="1">
    <source>
        <dbReference type="SAM" id="MobiDB-lite"/>
    </source>
</evidence>
<comment type="caution">
    <text evidence="2">The sequence shown here is derived from an EMBL/GenBank/DDBJ whole genome shotgun (WGS) entry which is preliminary data.</text>
</comment>
<organism evidence="2 3">
    <name type="scientific">Brassica cretica</name>
    <name type="common">Mustard</name>
    <dbReference type="NCBI Taxonomy" id="69181"/>
    <lineage>
        <taxon>Eukaryota</taxon>
        <taxon>Viridiplantae</taxon>
        <taxon>Streptophyta</taxon>
        <taxon>Embryophyta</taxon>
        <taxon>Tracheophyta</taxon>
        <taxon>Spermatophyta</taxon>
        <taxon>Magnoliopsida</taxon>
        <taxon>eudicotyledons</taxon>
        <taxon>Gunneridae</taxon>
        <taxon>Pentapetalae</taxon>
        <taxon>rosids</taxon>
        <taxon>malvids</taxon>
        <taxon>Brassicales</taxon>
        <taxon>Brassicaceae</taxon>
        <taxon>Brassiceae</taxon>
        <taxon>Brassica</taxon>
    </lineage>
</organism>
<dbReference type="EMBL" id="QGKW02002228">
    <property type="protein sequence ID" value="KAF2537969.1"/>
    <property type="molecule type" value="Genomic_DNA"/>
</dbReference>
<feature type="region of interest" description="Disordered" evidence="1">
    <location>
        <begin position="1"/>
        <end position="21"/>
    </location>
</feature>